<dbReference type="Proteomes" id="UP000184031">
    <property type="component" value="Unassembled WGS sequence"/>
</dbReference>
<dbReference type="RefSeq" id="WP_072879453.1">
    <property type="nucleotide sequence ID" value="NZ_FOKU01000014.1"/>
</dbReference>
<evidence type="ECO:0000313" key="1">
    <source>
        <dbReference type="EMBL" id="SFC59736.1"/>
    </source>
</evidence>
<accession>A0A1M6VSW7</accession>
<comment type="caution">
    <text evidence="2">The sequence shown here is derived from an EMBL/GenBank/DDBJ whole genome shotgun (WGS) entry which is preliminary data.</text>
</comment>
<dbReference type="OrthoDB" id="1406466at2"/>
<dbReference type="Proteomes" id="UP000198940">
    <property type="component" value="Unassembled WGS sequence"/>
</dbReference>
<organism evidence="2 3">
    <name type="scientific">Flagellimonas taeanensis</name>
    <dbReference type="NCBI Taxonomy" id="1005926"/>
    <lineage>
        <taxon>Bacteria</taxon>
        <taxon>Pseudomonadati</taxon>
        <taxon>Bacteroidota</taxon>
        <taxon>Flavobacteriia</taxon>
        <taxon>Flavobacteriales</taxon>
        <taxon>Flavobacteriaceae</taxon>
        <taxon>Flagellimonas</taxon>
    </lineage>
</organism>
<proteinExistence type="predicted"/>
<protein>
    <recommendedName>
        <fullName evidence="5">DUF4961 domain-containing protein</fullName>
    </recommendedName>
</protein>
<evidence type="ECO:0000313" key="2">
    <source>
        <dbReference type="EMBL" id="SHK84511.1"/>
    </source>
</evidence>
<dbReference type="EMBL" id="FRAT01000005">
    <property type="protein sequence ID" value="SHK84511.1"/>
    <property type="molecule type" value="Genomic_DNA"/>
</dbReference>
<sequence>MKNKLYKLKRILFQPKALFLLFLLLSMCITITNVNQPSSMGVGERMDITIDVDVAPAEDAAHNIIFGVLAPEAWDIASNATVSYTSDNGNGTMRLANGADPDYATPIMDLAGIGENYGLVEWVVFISDETVSGANGVNFSGQIQLSMDVGTDNLKTQLGYIVGTSGYGITEGETDIRFTPCMEVTGGSNPLIDLCGPLPFPVTFKPAEYTYDDIIHIGFDATKGPEGSPTALSGATDVYLCAKAVIDGQAIEVCDNASITKMRSIGIDQWEVSIWPRQLFNALPSQEIADITFSFINENGDVEVKNPDTGEDFQIIANCTN</sequence>
<dbReference type="Pfam" id="PF16328">
    <property type="entry name" value="DUF4961"/>
    <property type="match status" value="1"/>
</dbReference>
<dbReference type="InterPro" id="IPR032522">
    <property type="entry name" value="DUF4961"/>
</dbReference>
<reference evidence="2 3" key="1">
    <citation type="submission" date="2016-11" db="EMBL/GenBank/DDBJ databases">
        <authorList>
            <person name="Varghese N."/>
            <person name="Submissions S."/>
        </authorList>
    </citation>
    <scope>NUCLEOTIDE SEQUENCE [LARGE SCALE GENOMIC DNA]</scope>
    <source>
        <strain evidence="2 3">CGMCC 1.12174</strain>
        <strain evidence="1 4">DSM 26351</strain>
    </source>
</reference>
<evidence type="ECO:0000313" key="4">
    <source>
        <dbReference type="Proteomes" id="UP000198940"/>
    </source>
</evidence>
<dbReference type="STRING" id="1055723.SAMN05216293_2024"/>
<evidence type="ECO:0000313" key="3">
    <source>
        <dbReference type="Proteomes" id="UP000184031"/>
    </source>
</evidence>
<name>A0A1M6VSW7_9FLAO</name>
<evidence type="ECO:0008006" key="5">
    <source>
        <dbReference type="Google" id="ProtNLM"/>
    </source>
</evidence>
<dbReference type="EMBL" id="FOKU01000014">
    <property type="protein sequence ID" value="SFC59736.1"/>
    <property type="molecule type" value="Genomic_DNA"/>
</dbReference>
<gene>
    <name evidence="1" type="ORF">SAMN04487891_114112</name>
    <name evidence="2" type="ORF">SAMN05216293_2024</name>
</gene>
<keyword evidence="4" id="KW-1185">Reference proteome</keyword>
<dbReference type="AlphaFoldDB" id="A0A1M6VSW7"/>